<evidence type="ECO:0000256" key="1">
    <source>
        <dbReference type="SAM" id="SignalP"/>
    </source>
</evidence>
<feature type="chain" id="PRO_5013209773" evidence="1">
    <location>
        <begin position="22"/>
        <end position="102"/>
    </location>
</feature>
<evidence type="ECO:0000313" key="2">
    <source>
        <dbReference type="EMBL" id="SMF62345.1"/>
    </source>
</evidence>
<dbReference type="EMBL" id="FWZT01000021">
    <property type="protein sequence ID" value="SMF62345.1"/>
    <property type="molecule type" value="Genomic_DNA"/>
</dbReference>
<feature type="signal peptide" evidence="1">
    <location>
        <begin position="1"/>
        <end position="21"/>
    </location>
</feature>
<keyword evidence="3" id="KW-1185">Reference proteome</keyword>
<evidence type="ECO:0000313" key="3">
    <source>
        <dbReference type="Proteomes" id="UP000192907"/>
    </source>
</evidence>
<accession>A0A1Y6CL67</accession>
<dbReference type="RefSeq" id="WP_132323130.1">
    <property type="nucleotide sequence ID" value="NZ_FWZT01000021.1"/>
</dbReference>
<dbReference type="AlphaFoldDB" id="A0A1Y6CL67"/>
<protein>
    <submittedName>
        <fullName evidence="2">Uncharacterized protein</fullName>
    </submittedName>
</protein>
<proteinExistence type="predicted"/>
<reference evidence="3" key="1">
    <citation type="submission" date="2017-04" db="EMBL/GenBank/DDBJ databases">
        <authorList>
            <person name="Varghese N."/>
            <person name="Submissions S."/>
        </authorList>
    </citation>
    <scope>NUCLEOTIDE SEQUENCE [LARGE SCALE GENOMIC DNA]</scope>
    <source>
        <strain evidence="3">RKEM611</strain>
    </source>
</reference>
<dbReference type="STRING" id="1513793.SAMN06296036_12162"/>
<gene>
    <name evidence="2" type="ORF">SAMN06296036_12162</name>
</gene>
<dbReference type="Proteomes" id="UP000192907">
    <property type="component" value="Unassembled WGS sequence"/>
</dbReference>
<organism evidence="2 3">
    <name type="scientific">Pseudobacteriovorax antillogorgiicola</name>
    <dbReference type="NCBI Taxonomy" id="1513793"/>
    <lineage>
        <taxon>Bacteria</taxon>
        <taxon>Pseudomonadati</taxon>
        <taxon>Bdellovibrionota</taxon>
        <taxon>Oligoflexia</taxon>
        <taxon>Oligoflexales</taxon>
        <taxon>Pseudobacteriovoracaceae</taxon>
        <taxon>Pseudobacteriovorax</taxon>
    </lineage>
</organism>
<sequence>MKIKLCVSLLTCAAWSLSAFGGNGSTVQRKIEAPPRDIATIKKALKEDKKIILDNQTIDPESLRGSTTRYLLKAKGSDGTCQEIDIRIVEPAPSKATPSPSK</sequence>
<keyword evidence="1" id="KW-0732">Signal</keyword>
<name>A0A1Y6CL67_9BACT</name>